<reference evidence="3" key="1">
    <citation type="submission" date="2017-03" db="EMBL/GenBank/DDBJ databases">
        <title>Phytopthora megakarya and P. palmivora, two closely related causual agents of cacao black pod achieved similar genome size and gene model numbers by different mechanisms.</title>
        <authorList>
            <person name="Ali S."/>
            <person name="Shao J."/>
            <person name="Larry D.J."/>
            <person name="Kronmiller B."/>
            <person name="Shen D."/>
            <person name="Strem M.D."/>
            <person name="Melnick R.L."/>
            <person name="Guiltinan M.J."/>
            <person name="Tyler B.M."/>
            <person name="Meinhardt L.W."/>
            <person name="Bailey B.A."/>
        </authorList>
    </citation>
    <scope>NUCLEOTIDE SEQUENCE [LARGE SCALE GENOMIC DNA]</scope>
    <source>
        <strain evidence="3">zdho120</strain>
    </source>
</reference>
<accession>A0A225WGD7</accession>
<dbReference type="AlphaFoldDB" id="A0A225WGD7"/>
<evidence type="ECO:0000313" key="2">
    <source>
        <dbReference type="EMBL" id="OWZ16783.1"/>
    </source>
</evidence>
<name>A0A225WGD7_9STRA</name>
<dbReference type="OrthoDB" id="126233at2759"/>
<comment type="caution">
    <text evidence="2">The sequence shown here is derived from an EMBL/GenBank/DDBJ whole genome shotgun (WGS) entry which is preliminary data.</text>
</comment>
<keyword evidence="1" id="KW-0732">Signal</keyword>
<protein>
    <submittedName>
        <fullName evidence="2">Uncharacterized protein</fullName>
    </submittedName>
</protein>
<organism evidence="2 3">
    <name type="scientific">Phytophthora megakarya</name>
    <dbReference type="NCBI Taxonomy" id="4795"/>
    <lineage>
        <taxon>Eukaryota</taxon>
        <taxon>Sar</taxon>
        <taxon>Stramenopiles</taxon>
        <taxon>Oomycota</taxon>
        <taxon>Peronosporomycetes</taxon>
        <taxon>Peronosporales</taxon>
        <taxon>Peronosporaceae</taxon>
        <taxon>Phytophthora</taxon>
    </lineage>
</organism>
<keyword evidence="3" id="KW-1185">Reference proteome</keyword>
<gene>
    <name evidence="2" type="ORF">PHMEG_0009375</name>
</gene>
<feature type="chain" id="PRO_5012578707" evidence="1">
    <location>
        <begin position="29"/>
        <end position="773"/>
    </location>
</feature>
<evidence type="ECO:0000313" key="3">
    <source>
        <dbReference type="Proteomes" id="UP000198211"/>
    </source>
</evidence>
<proteinExistence type="predicted"/>
<dbReference type="Proteomes" id="UP000198211">
    <property type="component" value="Unassembled WGS sequence"/>
</dbReference>
<dbReference type="EMBL" id="NBNE01000871">
    <property type="protein sequence ID" value="OWZ16783.1"/>
    <property type="molecule type" value="Genomic_DNA"/>
</dbReference>
<sequence>MQRRSHGWSNWNIQFLLTCMLVCRSIMANDNVYAFYQMLVATRTMENNVCCLNENTSFQISSTKRYENLLVNASVDSNQNTNLSDAKSTAIYHMIPPNNPQYSFVTFINQCQSTRSFNYQIVFAIFKPTQCASKQQEGNGQPKWVTLSPNTFAIVRNKLEQSLLKEEVRHFTRHRELWFKRSTTSTSSPGLDNVTKRTFSSIVRDHKMDISSAVRVYRNQTTSDSRPNEALDLTRLKTVLERYPHLDTLVSIATHDINPVWKRPTSLYTIPQKPYIVQSSPKCNYAKYPERARHRDVSRNRRTFTGVVANGSLQSVWGFGASTNDCLDKSGLPGIDYAYVTTHAARIEYLATTCSGLQVCILKGDVKGAYCHLMTHADHVYRLAARVQELHAIVIDLAAPIGSPKFYGVFGRAISWLIASNAPSTVSNSSDNTTVFGYGWVNDHVMIDVNLDKRLLLAESTLRHTMVTVLGTRSLNESKCSSWEPRLKEKIDKDIARIRHILTACAATKTELHKVLGGLRYISTCVRSAKAFYQQVHVAVTRWPRFGRMTLTEAMNLDLRWFLHILNDGHLAELPLCMFGTTPVPLYHIYMNASDRGLTVFHPACDEFIPLQFDEEERGRIQSGNFSFNARNIYVLLLLSGLEANSGPTTIPVPFHTFNAYAFLSPGTRNKSGKGLFSIFEYRRLISRDPSTGWWMRLLECGANPICLCGLTSLYIGNRYPERQLGRRPTKHSRSTAVRISGHVVSHKWSVWCAIMENSRWAAHNSHFNLPSS</sequence>
<evidence type="ECO:0000256" key="1">
    <source>
        <dbReference type="SAM" id="SignalP"/>
    </source>
</evidence>
<feature type="signal peptide" evidence="1">
    <location>
        <begin position="1"/>
        <end position="28"/>
    </location>
</feature>